<protein>
    <submittedName>
        <fullName evidence="7">Unannotated protein</fullName>
    </submittedName>
</protein>
<feature type="transmembrane region" description="Helical" evidence="5">
    <location>
        <begin position="52"/>
        <end position="75"/>
    </location>
</feature>
<feature type="transmembrane region" description="Helical" evidence="5">
    <location>
        <begin position="82"/>
        <end position="100"/>
    </location>
</feature>
<evidence type="ECO:0000259" key="6">
    <source>
        <dbReference type="Pfam" id="PF07291"/>
    </source>
</evidence>
<organism evidence="7">
    <name type="scientific">freshwater metagenome</name>
    <dbReference type="NCBI Taxonomy" id="449393"/>
    <lineage>
        <taxon>unclassified sequences</taxon>
        <taxon>metagenomes</taxon>
        <taxon>ecological metagenomes</taxon>
    </lineage>
</organism>
<feature type="transmembrane region" description="Helical" evidence="5">
    <location>
        <begin position="12"/>
        <end position="32"/>
    </location>
</feature>
<dbReference type="AlphaFoldDB" id="A0A6J6CGE2"/>
<dbReference type="Pfam" id="PF07291">
    <property type="entry name" value="MauE"/>
    <property type="match status" value="1"/>
</dbReference>
<evidence type="ECO:0000313" key="7">
    <source>
        <dbReference type="EMBL" id="CAB4550314.1"/>
    </source>
</evidence>
<accession>A0A6J6CGE2</accession>
<dbReference type="EMBL" id="CAEZSV010000051">
    <property type="protein sequence ID" value="CAB4550314.1"/>
    <property type="molecule type" value="Genomic_DNA"/>
</dbReference>
<keyword evidence="4 5" id="KW-0472">Membrane</keyword>
<evidence type="ECO:0000256" key="4">
    <source>
        <dbReference type="ARBA" id="ARBA00023136"/>
    </source>
</evidence>
<evidence type="ECO:0000256" key="1">
    <source>
        <dbReference type="ARBA" id="ARBA00004141"/>
    </source>
</evidence>
<gene>
    <name evidence="7" type="ORF">UFOPK1506_00402</name>
</gene>
<proteinExistence type="predicted"/>
<evidence type="ECO:0000256" key="3">
    <source>
        <dbReference type="ARBA" id="ARBA00022989"/>
    </source>
</evidence>
<feature type="domain" description="Methylamine utilisation protein MauE" evidence="6">
    <location>
        <begin position="9"/>
        <end position="141"/>
    </location>
</feature>
<keyword evidence="3 5" id="KW-1133">Transmembrane helix</keyword>
<dbReference type="InterPro" id="IPR009908">
    <property type="entry name" value="Methylamine_util_MauE"/>
</dbReference>
<evidence type="ECO:0000256" key="5">
    <source>
        <dbReference type="SAM" id="Phobius"/>
    </source>
</evidence>
<reference evidence="7" key="1">
    <citation type="submission" date="2020-05" db="EMBL/GenBank/DDBJ databases">
        <authorList>
            <person name="Chiriac C."/>
            <person name="Salcher M."/>
            <person name="Ghai R."/>
            <person name="Kavagutti S V."/>
        </authorList>
    </citation>
    <scope>NUCLEOTIDE SEQUENCE</scope>
</reference>
<name>A0A6J6CGE2_9ZZZZ</name>
<evidence type="ECO:0000256" key="2">
    <source>
        <dbReference type="ARBA" id="ARBA00022692"/>
    </source>
</evidence>
<dbReference type="GO" id="GO:0030416">
    <property type="term" value="P:methylamine metabolic process"/>
    <property type="evidence" value="ECO:0007669"/>
    <property type="project" value="InterPro"/>
</dbReference>
<dbReference type="GO" id="GO:0016020">
    <property type="term" value="C:membrane"/>
    <property type="evidence" value="ECO:0007669"/>
    <property type="project" value="UniProtKB-SubCell"/>
</dbReference>
<comment type="subcellular location">
    <subcellularLocation>
        <location evidence="1">Membrane</location>
        <topology evidence="1">Multi-pass membrane protein</topology>
    </subcellularLocation>
</comment>
<sequence>MKVTKENLMPWIGLVARLALGGVLFVAGAIKIPYPYKAAAAMRAYELLPNSLASFFGYILPWFEVGLGLLLILGVASRLSGLIGALLMILFIAAISSAWARGLTIDCGCFGGGGQVAAGETKYLQEIIRDIGLAIAGFYLYFRPYSRFALDNRGK</sequence>
<keyword evidence="2 5" id="KW-0812">Transmembrane</keyword>